<dbReference type="EMBL" id="BMXI01000004">
    <property type="protein sequence ID" value="GHC47961.1"/>
    <property type="molecule type" value="Genomic_DNA"/>
</dbReference>
<keyword evidence="1" id="KW-1133">Transmembrane helix</keyword>
<feature type="transmembrane region" description="Helical" evidence="1">
    <location>
        <begin position="145"/>
        <end position="169"/>
    </location>
</feature>
<organism evidence="2 3">
    <name type="scientific">Roseibacillus persicicus</name>
    <dbReference type="NCBI Taxonomy" id="454148"/>
    <lineage>
        <taxon>Bacteria</taxon>
        <taxon>Pseudomonadati</taxon>
        <taxon>Verrucomicrobiota</taxon>
        <taxon>Verrucomicrobiia</taxon>
        <taxon>Verrucomicrobiales</taxon>
        <taxon>Verrucomicrobiaceae</taxon>
        <taxon>Roseibacillus</taxon>
    </lineage>
</organism>
<dbReference type="InterPro" id="IPR007498">
    <property type="entry name" value="PqiA-like"/>
</dbReference>
<feature type="transmembrane region" description="Helical" evidence="1">
    <location>
        <begin position="106"/>
        <end position="133"/>
    </location>
</feature>
<accession>A0A918TJ20</accession>
<dbReference type="Proteomes" id="UP000644507">
    <property type="component" value="Unassembled WGS sequence"/>
</dbReference>
<comment type="caution">
    <text evidence="2">The sequence shown here is derived from an EMBL/GenBank/DDBJ whole genome shotgun (WGS) entry which is preliminary data.</text>
</comment>
<sequence>MREASKGWPRAKSAASHTACGYCDTLQRIIPLSEGDSAHCQTCGGELYENRPHSLQRTISFSSAALFLMGLIMIFPFLSLDNNGLKSTMTVWDATEQLWMEGSEMVAIATALFIIILPLLLIACLIYVCFPLLFQRYWPGGVMAFRAATFLQTWAMVEVFFLGTIVSLLKLVKLAEVSLGVGFWAFSLLVVMLAGALSSVDRVEFWDRLEAAREGGREKPA</sequence>
<keyword evidence="1" id="KW-0472">Membrane</keyword>
<reference evidence="2" key="1">
    <citation type="journal article" date="2014" name="Int. J. Syst. Evol. Microbiol.">
        <title>Complete genome sequence of Corynebacterium casei LMG S-19264T (=DSM 44701T), isolated from a smear-ripened cheese.</title>
        <authorList>
            <consortium name="US DOE Joint Genome Institute (JGI-PGF)"/>
            <person name="Walter F."/>
            <person name="Albersmeier A."/>
            <person name="Kalinowski J."/>
            <person name="Ruckert C."/>
        </authorList>
    </citation>
    <scope>NUCLEOTIDE SEQUENCE</scope>
    <source>
        <strain evidence="2">KCTC 12988</strain>
    </source>
</reference>
<feature type="transmembrane region" description="Helical" evidence="1">
    <location>
        <begin position="181"/>
        <end position="200"/>
    </location>
</feature>
<evidence type="ECO:0000256" key="1">
    <source>
        <dbReference type="SAM" id="Phobius"/>
    </source>
</evidence>
<reference evidence="2" key="2">
    <citation type="submission" date="2020-09" db="EMBL/GenBank/DDBJ databases">
        <authorList>
            <person name="Sun Q."/>
            <person name="Kim S."/>
        </authorList>
    </citation>
    <scope>NUCLEOTIDE SEQUENCE</scope>
    <source>
        <strain evidence="2">KCTC 12988</strain>
    </source>
</reference>
<keyword evidence="1" id="KW-0812">Transmembrane</keyword>
<dbReference type="AlphaFoldDB" id="A0A918TJ20"/>
<feature type="transmembrane region" description="Helical" evidence="1">
    <location>
        <begin position="59"/>
        <end position="78"/>
    </location>
</feature>
<proteinExistence type="predicted"/>
<evidence type="ECO:0000313" key="3">
    <source>
        <dbReference type="Proteomes" id="UP000644507"/>
    </source>
</evidence>
<protein>
    <submittedName>
        <fullName evidence="2">PqiA family protein</fullName>
    </submittedName>
</protein>
<evidence type="ECO:0000313" key="2">
    <source>
        <dbReference type="EMBL" id="GHC47961.1"/>
    </source>
</evidence>
<keyword evidence="3" id="KW-1185">Reference proteome</keyword>
<dbReference type="Pfam" id="PF04403">
    <property type="entry name" value="PqiA"/>
    <property type="match status" value="1"/>
</dbReference>
<gene>
    <name evidence="2" type="ORF">GCM10007100_12240</name>
</gene>
<dbReference type="RefSeq" id="WP_189568349.1">
    <property type="nucleotide sequence ID" value="NZ_BMXI01000004.1"/>
</dbReference>
<name>A0A918TJ20_9BACT</name>